<evidence type="ECO:0000313" key="1">
    <source>
        <dbReference type="EnsemblPlants" id="OMERI02G13940.1"/>
    </source>
</evidence>
<sequence>SATATPCWRLAAAARRRPGGQRGSVEARGGCDWLARRVERWRQAAAGGGRRAACARCLRRIELEEGAYRGAEQASCGSRLLTDFLVAENQQRKQPGTPQILTILHHHGQINVSTGSSL</sequence>
<keyword evidence="2" id="KW-1185">Reference proteome</keyword>
<evidence type="ECO:0000313" key="2">
    <source>
        <dbReference type="Proteomes" id="UP000008021"/>
    </source>
</evidence>
<dbReference type="Gramene" id="OMERI02G13940.1">
    <property type="protein sequence ID" value="OMERI02G13940.1"/>
    <property type="gene ID" value="OMERI02G13940"/>
</dbReference>
<organism evidence="1">
    <name type="scientific">Oryza meridionalis</name>
    <dbReference type="NCBI Taxonomy" id="40149"/>
    <lineage>
        <taxon>Eukaryota</taxon>
        <taxon>Viridiplantae</taxon>
        <taxon>Streptophyta</taxon>
        <taxon>Embryophyta</taxon>
        <taxon>Tracheophyta</taxon>
        <taxon>Spermatophyta</taxon>
        <taxon>Magnoliopsida</taxon>
        <taxon>Liliopsida</taxon>
        <taxon>Poales</taxon>
        <taxon>Poaceae</taxon>
        <taxon>BOP clade</taxon>
        <taxon>Oryzoideae</taxon>
        <taxon>Oryzeae</taxon>
        <taxon>Oryzinae</taxon>
        <taxon>Oryza</taxon>
    </lineage>
</organism>
<name>A0A0E0CJG4_9ORYZ</name>
<dbReference type="Proteomes" id="UP000008021">
    <property type="component" value="Chromosome 2"/>
</dbReference>
<reference evidence="1" key="2">
    <citation type="submission" date="2018-05" db="EMBL/GenBank/DDBJ databases">
        <title>OmerRS3 (Oryza meridionalis Reference Sequence Version 3).</title>
        <authorList>
            <person name="Zhang J."/>
            <person name="Kudrna D."/>
            <person name="Lee S."/>
            <person name="Talag J."/>
            <person name="Welchert J."/>
            <person name="Wing R.A."/>
        </authorList>
    </citation>
    <scope>NUCLEOTIDE SEQUENCE [LARGE SCALE GENOMIC DNA]</scope>
    <source>
        <strain evidence="1">cv. OR44</strain>
    </source>
</reference>
<dbReference type="AlphaFoldDB" id="A0A0E0CJG4"/>
<dbReference type="EnsemblPlants" id="OMERI02G13940.1">
    <property type="protein sequence ID" value="OMERI02G13940.1"/>
    <property type="gene ID" value="OMERI02G13940"/>
</dbReference>
<accession>A0A0E0CJG4</accession>
<proteinExistence type="predicted"/>
<dbReference type="HOGENOM" id="CLU_2079082_0_0_1"/>
<reference evidence="1" key="1">
    <citation type="submission" date="2015-04" db="UniProtKB">
        <authorList>
            <consortium name="EnsemblPlants"/>
        </authorList>
    </citation>
    <scope>IDENTIFICATION</scope>
</reference>
<protein>
    <submittedName>
        <fullName evidence="1">Uncharacterized protein</fullName>
    </submittedName>
</protein>